<protein>
    <submittedName>
        <fullName evidence="1">GT2 family glycosyltransferase</fullName>
    </submittedName>
</protein>
<dbReference type="RefSeq" id="WP_210056569.1">
    <property type="nucleotide sequence ID" value="NZ_BAAAMH010000038.1"/>
</dbReference>
<dbReference type="SUPFAM" id="SSF53756">
    <property type="entry name" value="UDP-Glycosyltransferase/glycogen phosphorylase"/>
    <property type="match status" value="1"/>
</dbReference>
<dbReference type="InterPro" id="IPR029044">
    <property type="entry name" value="Nucleotide-diphossugar_trans"/>
</dbReference>
<accession>A0ABS4ZC30</accession>
<comment type="caution">
    <text evidence="1">The sequence shown here is derived from an EMBL/GenBank/DDBJ whole genome shotgun (WGS) entry which is preliminary data.</text>
</comment>
<dbReference type="SUPFAM" id="SSF53448">
    <property type="entry name" value="Nucleotide-diphospho-sugar transferases"/>
    <property type="match status" value="1"/>
</dbReference>
<dbReference type="PANTHER" id="PTHR43179:SF7">
    <property type="entry name" value="RHAMNOSYLTRANSFERASE WBBL"/>
    <property type="match status" value="1"/>
</dbReference>
<reference evidence="1 2" key="1">
    <citation type="submission" date="2021-03" db="EMBL/GenBank/DDBJ databases">
        <title>Sequencing the genomes of 1000 actinobacteria strains.</title>
        <authorList>
            <person name="Klenk H.-P."/>
        </authorList>
    </citation>
    <scope>NUCLEOTIDE SEQUENCE [LARGE SCALE GENOMIC DNA]</scope>
    <source>
        <strain evidence="1 2">DSM 12936</strain>
    </source>
</reference>
<dbReference type="EMBL" id="JAGIOB010000001">
    <property type="protein sequence ID" value="MBP2417718.1"/>
    <property type="molecule type" value="Genomic_DNA"/>
</dbReference>
<dbReference type="Pfam" id="PF13641">
    <property type="entry name" value="Glyco_tranf_2_3"/>
    <property type="match status" value="1"/>
</dbReference>
<sequence length="647" mass="70641">MSTPQPLPRCAAVVVNYGSSALLATNLAAVSAAAPALDVVVVDNFTTAGELAAVRELCAARGWTLVPSPTNLGFGAGVNLGARTALAAGAEQLLLLNPDARLDADALGRLQRVVADDPLVMAAPVVRAADGRVWSDGTDLYLDRGGMRATRKRPTDPEPRVEMWLSGACLLLARGLWEAVGGFDDRYFLYWEDVDLSRRVREAGGRLVVVREAGAVHDEGGTQGEGGQRAKSATYYRYNIRNRLLFAGQHLDAADRRRWVATALPEAWAVVLRGGRRQLLTSTAPWTAMVRGTVEGLALLHRAARTAAAPADGPVRVLQSFPDPRPTTNPYIWMLKDSLEAHPDVELTTFSWRRALTGDHDVFHAHWPEILVDGRTPARKALRQLLFVLVLLRSRLRGTAVVRTVHNLELPSGISRREVALLRWFQRRTTLLIRINTSTELSDRPHETVVHGHYRDWFASYPREEQVPGRLAYFGLIRRYKAVDTLLTAFRATTDPALSLFVGGRPSTPELRAELTALAAPDPRVSTHLEFLTDAELVAAASAAQLVVLPYREMHNSGGVLAALSLDRPVLVPDNEVNTQLAAEVGPGWIHTYAGALTPEDLTTTLERLAAGTTGRPDLSARDWSTAAELHLRAYRRALALVRGTGT</sequence>
<evidence type="ECO:0000313" key="2">
    <source>
        <dbReference type="Proteomes" id="UP000758168"/>
    </source>
</evidence>
<dbReference type="CDD" id="cd04186">
    <property type="entry name" value="GT_2_like_c"/>
    <property type="match status" value="1"/>
</dbReference>
<dbReference type="PANTHER" id="PTHR43179">
    <property type="entry name" value="RHAMNOSYLTRANSFERASE WBBL"/>
    <property type="match status" value="1"/>
</dbReference>
<organism evidence="1 2">
    <name type="scientific">Microlunatus capsulatus</name>
    <dbReference type="NCBI Taxonomy" id="99117"/>
    <lineage>
        <taxon>Bacteria</taxon>
        <taxon>Bacillati</taxon>
        <taxon>Actinomycetota</taxon>
        <taxon>Actinomycetes</taxon>
        <taxon>Propionibacteriales</taxon>
        <taxon>Propionibacteriaceae</taxon>
        <taxon>Microlunatus</taxon>
    </lineage>
</organism>
<keyword evidence="2" id="KW-1185">Reference proteome</keyword>
<evidence type="ECO:0000313" key="1">
    <source>
        <dbReference type="EMBL" id="MBP2417718.1"/>
    </source>
</evidence>
<dbReference type="Gene3D" id="3.40.50.2000">
    <property type="entry name" value="Glycogen Phosphorylase B"/>
    <property type="match status" value="1"/>
</dbReference>
<dbReference type="Proteomes" id="UP000758168">
    <property type="component" value="Unassembled WGS sequence"/>
</dbReference>
<proteinExistence type="predicted"/>
<gene>
    <name evidence="1" type="ORF">JOF54_002640</name>
</gene>
<dbReference type="Gene3D" id="3.90.550.10">
    <property type="entry name" value="Spore Coat Polysaccharide Biosynthesis Protein SpsA, Chain A"/>
    <property type="match status" value="1"/>
</dbReference>
<name>A0ABS4ZC30_9ACTN</name>